<evidence type="ECO:0000313" key="2">
    <source>
        <dbReference type="Proteomes" id="UP001562159"/>
    </source>
</evidence>
<gene>
    <name evidence="1" type="ORF">AB7878_12275</name>
</gene>
<dbReference type="EMBL" id="JBGBPY010000001">
    <property type="protein sequence ID" value="MEY2183194.1"/>
    <property type="molecule type" value="Genomic_DNA"/>
</dbReference>
<evidence type="ECO:0000313" key="1">
    <source>
        <dbReference type="EMBL" id="MEY2183194.1"/>
    </source>
</evidence>
<organism evidence="1 2">
    <name type="scientific">Rhodanobacter humi</name>
    <dbReference type="NCBI Taxonomy" id="1888173"/>
    <lineage>
        <taxon>Bacteria</taxon>
        <taxon>Pseudomonadati</taxon>
        <taxon>Pseudomonadota</taxon>
        <taxon>Gammaproteobacteria</taxon>
        <taxon>Lysobacterales</taxon>
        <taxon>Rhodanobacteraceae</taxon>
        <taxon>Rhodanobacter</taxon>
    </lineage>
</organism>
<sequence length="93" mass="10437">MNDQLPKSQADVSTELRKDFDYFIAHQRELVKEYDGKVVVISGQKVVGIYDDVIKATTSASEKYGYGNFLVQQVRPGDDSTSQTFYSRVAVHG</sequence>
<proteinExistence type="predicted"/>
<dbReference type="Proteomes" id="UP001562159">
    <property type="component" value="Unassembled WGS sequence"/>
</dbReference>
<keyword evidence="2" id="KW-1185">Reference proteome</keyword>
<name>A0ABV4AS16_9GAMM</name>
<comment type="caution">
    <text evidence="1">The sequence shown here is derived from an EMBL/GenBank/DDBJ whole genome shotgun (WGS) entry which is preliminary data.</text>
</comment>
<protein>
    <recommendedName>
        <fullName evidence="3">DUF5678 domain-containing protein</fullName>
    </recommendedName>
</protein>
<evidence type="ECO:0008006" key="3">
    <source>
        <dbReference type="Google" id="ProtNLM"/>
    </source>
</evidence>
<reference evidence="1 2" key="1">
    <citation type="submission" date="2024-07" db="EMBL/GenBank/DDBJ databases">
        <title>Molecular mechanisms and environmental adaptations of flagellar loss and biofilm growth of Rhodanobacter under environmental stress.</title>
        <authorList>
            <person name="Chen M."/>
        </authorList>
    </citation>
    <scope>NUCLEOTIDE SEQUENCE [LARGE SCALE GENOMIC DNA]</scope>
    <source>
        <strain evidence="1 2">RS22</strain>
    </source>
</reference>
<accession>A0ABV4AS16</accession>